<evidence type="ECO:0000313" key="4">
    <source>
        <dbReference type="Proteomes" id="UP000824162"/>
    </source>
</evidence>
<name>A0A9D1TL55_9FIRM</name>
<dbReference type="InterPro" id="IPR010310">
    <property type="entry name" value="T7SS_ESAT-6-like"/>
</dbReference>
<sequence length="97" mass="10568">MADFRVSVEQLKAKAEEIKALAEKVAQALESVQSSGNNLSGMWEGDAHDTFDSYLKMTIAKLETYKGALDQYYNALLQIAASYAKAEQQNTSTATVG</sequence>
<reference evidence="3" key="2">
    <citation type="submission" date="2021-04" db="EMBL/GenBank/DDBJ databases">
        <authorList>
            <person name="Gilroy R."/>
        </authorList>
    </citation>
    <scope>NUCLEOTIDE SEQUENCE</scope>
    <source>
        <strain evidence="3">5790</strain>
    </source>
</reference>
<evidence type="ECO:0000256" key="2">
    <source>
        <dbReference type="SAM" id="Coils"/>
    </source>
</evidence>
<dbReference type="Pfam" id="PF06013">
    <property type="entry name" value="WXG100"/>
    <property type="match status" value="1"/>
</dbReference>
<dbReference type="EMBL" id="DXIJ01000038">
    <property type="protein sequence ID" value="HIV85562.1"/>
    <property type="molecule type" value="Genomic_DNA"/>
</dbReference>
<dbReference type="Gene3D" id="1.10.287.1060">
    <property type="entry name" value="ESAT-6-like"/>
    <property type="match status" value="1"/>
</dbReference>
<evidence type="ECO:0000256" key="1">
    <source>
        <dbReference type="RuleBase" id="RU362001"/>
    </source>
</evidence>
<dbReference type="NCBIfam" id="TIGR03930">
    <property type="entry name" value="WXG100_ESAT6"/>
    <property type="match status" value="1"/>
</dbReference>
<evidence type="ECO:0000313" key="3">
    <source>
        <dbReference type="EMBL" id="HIV85562.1"/>
    </source>
</evidence>
<comment type="caution">
    <text evidence="3">The sequence shown here is derived from an EMBL/GenBank/DDBJ whole genome shotgun (WGS) entry which is preliminary data.</text>
</comment>
<keyword evidence="2" id="KW-0175">Coiled coil</keyword>
<dbReference type="SUPFAM" id="SSF140453">
    <property type="entry name" value="EsxAB dimer-like"/>
    <property type="match status" value="1"/>
</dbReference>
<feature type="coiled-coil region" evidence="2">
    <location>
        <begin position="1"/>
        <end position="31"/>
    </location>
</feature>
<reference evidence="3" key="1">
    <citation type="journal article" date="2021" name="PeerJ">
        <title>Extensive microbial diversity within the chicken gut microbiome revealed by metagenomics and culture.</title>
        <authorList>
            <person name="Gilroy R."/>
            <person name="Ravi A."/>
            <person name="Getino M."/>
            <person name="Pursley I."/>
            <person name="Horton D.L."/>
            <person name="Alikhan N.F."/>
            <person name="Baker D."/>
            <person name="Gharbi K."/>
            <person name="Hall N."/>
            <person name="Watson M."/>
            <person name="Adriaenssens E.M."/>
            <person name="Foster-Nyarko E."/>
            <person name="Jarju S."/>
            <person name="Secka A."/>
            <person name="Antonio M."/>
            <person name="Oren A."/>
            <person name="Chaudhuri R.R."/>
            <person name="La Ragione R."/>
            <person name="Hildebrand F."/>
            <person name="Pallen M.J."/>
        </authorList>
    </citation>
    <scope>NUCLEOTIDE SEQUENCE</scope>
    <source>
        <strain evidence="3">5790</strain>
    </source>
</reference>
<accession>A0A9D1TL55</accession>
<dbReference type="Proteomes" id="UP000824162">
    <property type="component" value="Unassembled WGS sequence"/>
</dbReference>
<proteinExistence type="inferred from homology"/>
<dbReference type="InterPro" id="IPR036689">
    <property type="entry name" value="ESAT-6-like_sf"/>
</dbReference>
<organism evidence="3 4">
    <name type="scientific">Candidatus Monoglobus merdigallinarum</name>
    <dbReference type="NCBI Taxonomy" id="2838698"/>
    <lineage>
        <taxon>Bacteria</taxon>
        <taxon>Bacillati</taxon>
        <taxon>Bacillota</taxon>
        <taxon>Clostridia</taxon>
        <taxon>Monoglobales</taxon>
        <taxon>Monoglobaceae</taxon>
        <taxon>Monoglobus</taxon>
    </lineage>
</organism>
<gene>
    <name evidence="3" type="ORF">H9900_01990</name>
</gene>
<protein>
    <recommendedName>
        <fullName evidence="1">ESAT-6-like protein</fullName>
    </recommendedName>
</protein>
<comment type="similarity">
    <text evidence="1">Belongs to the WXG100 family.</text>
</comment>
<dbReference type="AlphaFoldDB" id="A0A9D1TL55"/>